<feature type="compositionally biased region" description="Pro residues" evidence="3">
    <location>
        <begin position="423"/>
        <end position="438"/>
    </location>
</feature>
<feature type="compositionally biased region" description="Polar residues" evidence="3">
    <location>
        <begin position="240"/>
        <end position="253"/>
    </location>
</feature>
<dbReference type="GO" id="GO:0007015">
    <property type="term" value="P:actin filament organization"/>
    <property type="evidence" value="ECO:0007669"/>
    <property type="project" value="InterPro"/>
</dbReference>
<gene>
    <name evidence="5" type="primary">lsb5</name>
    <name evidence="5" type="ORF">LSUE1_G009102</name>
</gene>
<dbReference type="CDD" id="cd16980">
    <property type="entry name" value="VHS_Lsb5"/>
    <property type="match status" value="1"/>
</dbReference>
<dbReference type="PANTHER" id="PTHR47789:SF1">
    <property type="entry name" value="LAS SEVENTEEN-BINDING PROTEIN 5"/>
    <property type="match status" value="1"/>
</dbReference>
<dbReference type="PANTHER" id="PTHR47789">
    <property type="entry name" value="LAS SEVENTEEN-BINDING PROTEIN 5"/>
    <property type="match status" value="1"/>
</dbReference>
<dbReference type="GO" id="GO:0051666">
    <property type="term" value="P:actin cortical patch localization"/>
    <property type="evidence" value="ECO:0007669"/>
    <property type="project" value="TreeGrafter"/>
</dbReference>
<dbReference type="InterPro" id="IPR002014">
    <property type="entry name" value="VHS_dom"/>
</dbReference>
<feature type="region of interest" description="Disordered" evidence="3">
    <location>
        <begin position="206"/>
        <end position="253"/>
    </location>
</feature>
<dbReference type="GO" id="GO:0007034">
    <property type="term" value="P:vacuolar transport"/>
    <property type="evidence" value="ECO:0007669"/>
    <property type="project" value="UniProtKB-ARBA"/>
</dbReference>
<dbReference type="AlphaFoldDB" id="A0A8T9BXM1"/>
<evidence type="ECO:0000259" key="4">
    <source>
        <dbReference type="PROSITE" id="PS50179"/>
    </source>
</evidence>
<protein>
    <submittedName>
        <fullName evidence="5">Protein lsb5</fullName>
    </submittedName>
</protein>
<feature type="coiled-coil region" evidence="2">
    <location>
        <begin position="270"/>
        <end position="297"/>
    </location>
</feature>
<dbReference type="InterPro" id="IPR044103">
    <property type="entry name" value="GAT_LSB5"/>
</dbReference>
<feature type="region of interest" description="Disordered" evidence="3">
    <location>
        <begin position="400"/>
        <end position="472"/>
    </location>
</feature>
<dbReference type="InterPro" id="IPR038425">
    <property type="entry name" value="GAT_sf"/>
</dbReference>
<evidence type="ECO:0000256" key="2">
    <source>
        <dbReference type="SAM" id="Coils"/>
    </source>
</evidence>
<dbReference type="GO" id="GO:0006897">
    <property type="term" value="P:endocytosis"/>
    <property type="evidence" value="ECO:0007669"/>
    <property type="project" value="InterPro"/>
</dbReference>
<comment type="caution">
    <text evidence="5">The sequence shown here is derived from an EMBL/GenBank/DDBJ whole genome shotgun (WGS) entry which is preliminary data.</text>
</comment>
<feature type="compositionally biased region" description="Basic and acidic residues" evidence="3">
    <location>
        <begin position="451"/>
        <end position="472"/>
    </location>
</feature>
<evidence type="ECO:0000256" key="1">
    <source>
        <dbReference type="ARBA" id="ARBA00011446"/>
    </source>
</evidence>
<dbReference type="GO" id="GO:0043130">
    <property type="term" value="F:ubiquitin binding"/>
    <property type="evidence" value="ECO:0007669"/>
    <property type="project" value="InterPro"/>
</dbReference>
<accession>A0A8T9BXM1</accession>
<proteinExistence type="predicted"/>
<evidence type="ECO:0000256" key="3">
    <source>
        <dbReference type="SAM" id="MobiDB-lite"/>
    </source>
</evidence>
<dbReference type="InterPro" id="IPR008942">
    <property type="entry name" value="ENTH_VHS"/>
</dbReference>
<dbReference type="GO" id="GO:0030479">
    <property type="term" value="C:actin cortical patch"/>
    <property type="evidence" value="ECO:0007669"/>
    <property type="project" value="TreeGrafter"/>
</dbReference>
<comment type="subunit">
    <text evidence="1">Component of the ESCRT-0 complex composed of HSE1 and VPS27.</text>
</comment>
<dbReference type="PROSITE" id="PS50179">
    <property type="entry name" value="VHS"/>
    <property type="match status" value="1"/>
</dbReference>
<dbReference type="Proteomes" id="UP000469558">
    <property type="component" value="Unassembled WGS sequence"/>
</dbReference>
<dbReference type="CDD" id="cd14232">
    <property type="entry name" value="GAT_LSB5"/>
    <property type="match status" value="1"/>
</dbReference>
<dbReference type="Pfam" id="PF00790">
    <property type="entry name" value="VHS"/>
    <property type="match status" value="1"/>
</dbReference>
<dbReference type="OrthoDB" id="10068368at2759"/>
<evidence type="ECO:0000313" key="5">
    <source>
        <dbReference type="EMBL" id="TVY68942.1"/>
    </source>
</evidence>
<reference evidence="5 6" key="1">
    <citation type="submission" date="2018-05" db="EMBL/GenBank/DDBJ databases">
        <title>Genome sequencing and assembly of the regulated plant pathogen Lachnellula willkommii and related sister species for the development of diagnostic species identification markers.</title>
        <authorList>
            <person name="Giroux E."/>
            <person name="Bilodeau G."/>
        </authorList>
    </citation>
    <scope>NUCLEOTIDE SEQUENCE [LARGE SCALE GENOMIC DNA]</scope>
    <source>
        <strain evidence="5 6">CBS 268.59</strain>
    </source>
</reference>
<dbReference type="SMART" id="SM00288">
    <property type="entry name" value="VHS"/>
    <property type="match status" value="1"/>
</dbReference>
<keyword evidence="2" id="KW-0175">Coiled coil</keyword>
<name>A0A8T9BXM1_9HELO</name>
<feature type="compositionally biased region" description="Acidic residues" evidence="3">
    <location>
        <begin position="440"/>
        <end position="450"/>
    </location>
</feature>
<dbReference type="EMBL" id="QGMK01001367">
    <property type="protein sequence ID" value="TVY68942.1"/>
    <property type="molecule type" value="Genomic_DNA"/>
</dbReference>
<organism evidence="5 6">
    <name type="scientific">Lachnellula suecica</name>
    <dbReference type="NCBI Taxonomy" id="602035"/>
    <lineage>
        <taxon>Eukaryota</taxon>
        <taxon>Fungi</taxon>
        <taxon>Dikarya</taxon>
        <taxon>Ascomycota</taxon>
        <taxon>Pezizomycotina</taxon>
        <taxon>Leotiomycetes</taxon>
        <taxon>Helotiales</taxon>
        <taxon>Lachnaceae</taxon>
        <taxon>Lachnellula</taxon>
    </lineage>
</organism>
<keyword evidence="6" id="KW-1185">Reference proteome</keyword>
<dbReference type="GO" id="GO:0035091">
    <property type="term" value="F:phosphatidylinositol binding"/>
    <property type="evidence" value="ECO:0007669"/>
    <property type="project" value="InterPro"/>
</dbReference>
<sequence>MFSSDLDLNFVRPIRSKLARRSEVEIAAKCPENRFQGMQFSRFRRRQIKLLNRIKKLTPHFTYQKKPYSAVTVAVENLTSEHFEDDDFSGIPDLVESIKLQATGPAEAARAIRKKLKYGSVHRQIRALTILDGLIQNAGARFQRTFADEMLLERLRVCGTSDLSDPLVKNKCKELFRSWAAEYKNTRGLERIAALYKELPRRKQVVTQDKSKVLRETEQNPFEDDEDEAPPPAPAPAATHSRNTSLSQGQSSRGLTASFLAPAAPVTASKKASKKAMKEAKKKNKTFNLEAEKENMKSCIAESSVASTNLLNALRLINREKEQISENQPAVRQFESCKLLRRKILRYIQFVESEQWLGGLLHANDELVTALMTFEQLDRSIDADSDSDDEMAEQAHLYNKAAADKGKDPDVAQSLSGLHIEQRPPPPPRPAQPPPPVDDYPSEEEDENDPFADRNAFDTPTVEKDDPHRLVF</sequence>
<feature type="compositionally biased region" description="Basic and acidic residues" evidence="3">
    <location>
        <begin position="209"/>
        <end position="218"/>
    </location>
</feature>
<feature type="domain" description="VHS" evidence="4">
    <location>
        <begin position="78"/>
        <end position="207"/>
    </location>
</feature>
<dbReference type="InterPro" id="IPR045007">
    <property type="entry name" value="LSB5"/>
</dbReference>
<evidence type="ECO:0000313" key="6">
    <source>
        <dbReference type="Proteomes" id="UP000469558"/>
    </source>
</evidence>
<dbReference type="SUPFAM" id="SSF89009">
    <property type="entry name" value="GAT-like domain"/>
    <property type="match status" value="1"/>
</dbReference>
<dbReference type="Gene3D" id="1.25.40.90">
    <property type="match status" value="1"/>
</dbReference>
<dbReference type="Gene3D" id="1.20.58.160">
    <property type="match status" value="1"/>
</dbReference>
<dbReference type="SUPFAM" id="SSF48464">
    <property type="entry name" value="ENTH/VHS domain"/>
    <property type="match status" value="1"/>
</dbReference>